<dbReference type="Proteomes" id="UP001107558">
    <property type="component" value="Chromosome 4"/>
</dbReference>
<dbReference type="AlphaFoldDB" id="A0A9J6B947"/>
<dbReference type="Gene3D" id="3.40.640.10">
    <property type="entry name" value="Type I PLP-dependent aspartate aminotransferase-like (Major domain)"/>
    <property type="match status" value="1"/>
</dbReference>
<evidence type="ECO:0000256" key="8">
    <source>
        <dbReference type="PIRSR" id="PIRSR001434-2"/>
    </source>
</evidence>
<dbReference type="InterPro" id="IPR000277">
    <property type="entry name" value="Cys/Met-Metab_PyrdxlP-dep_enz"/>
</dbReference>
<dbReference type="Gene3D" id="3.90.1150.10">
    <property type="entry name" value="Aspartate Aminotransferase, domain 1"/>
    <property type="match status" value="1"/>
</dbReference>
<dbReference type="PIRSF" id="PIRSF001434">
    <property type="entry name" value="CGS"/>
    <property type="match status" value="1"/>
</dbReference>
<keyword evidence="5 8" id="KW-0663">Pyridoxal phosphate</keyword>
<evidence type="ECO:0000313" key="10">
    <source>
        <dbReference type="EMBL" id="KAG5666385.1"/>
    </source>
</evidence>
<dbReference type="InterPro" id="IPR015424">
    <property type="entry name" value="PyrdxlP-dep_Trfase"/>
</dbReference>
<dbReference type="OrthoDB" id="3512640at2759"/>
<evidence type="ECO:0000256" key="9">
    <source>
        <dbReference type="RuleBase" id="RU362118"/>
    </source>
</evidence>
<feature type="modified residue" description="N6-(pyridoxal phosphate)lysine" evidence="8">
    <location>
        <position position="220"/>
    </location>
</feature>
<dbReference type="GO" id="GO:0005737">
    <property type="term" value="C:cytoplasm"/>
    <property type="evidence" value="ECO:0007669"/>
    <property type="project" value="TreeGrafter"/>
</dbReference>
<comment type="similarity">
    <text evidence="3 9">Belongs to the trans-sulfuration enzymes family.</text>
</comment>
<dbReference type="EMBL" id="JADBJN010000004">
    <property type="protein sequence ID" value="KAG5666385.1"/>
    <property type="molecule type" value="Genomic_DNA"/>
</dbReference>
<evidence type="ECO:0000256" key="2">
    <source>
        <dbReference type="ARBA" id="ARBA00005038"/>
    </source>
</evidence>
<evidence type="ECO:0000313" key="11">
    <source>
        <dbReference type="Proteomes" id="UP001107558"/>
    </source>
</evidence>
<protein>
    <recommendedName>
        <fullName evidence="4">cystathionine gamma-lyase</fullName>
        <ecNumber evidence="4">4.4.1.1</ecNumber>
    </recommendedName>
    <alternativeName>
        <fullName evidence="7">Gamma-cystathionase</fullName>
    </alternativeName>
</protein>
<dbReference type="EC" id="4.4.1.1" evidence="4"/>
<dbReference type="PANTHER" id="PTHR11808:SF15">
    <property type="entry name" value="CYSTATHIONINE GAMMA-LYASE"/>
    <property type="match status" value="1"/>
</dbReference>
<keyword evidence="11" id="KW-1185">Reference proteome</keyword>
<dbReference type="GO" id="GO:0004123">
    <property type="term" value="F:cystathionine gamma-lyase activity"/>
    <property type="evidence" value="ECO:0007669"/>
    <property type="project" value="TreeGrafter"/>
</dbReference>
<dbReference type="FunFam" id="3.90.1150.10:FF:000008">
    <property type="entry name" value="Cystathionine gamma-synthase"/>
    <property type="match status" value="1"/>
</dbReference>
<comment type="pathway">
    <text evidence="2">Amino-acid biosynthesis; L-cysteine biosynthesis; L-cysteine from L-homocysteine and L-serine: step 2/2.</text>
</comment>
<dbReference type="SUPFAM" id="SSF53383">
    <property type="entry name" value="PLP-dependent transferases"/>
    <property type="match status" value="1"/>
</dbReference>
<evidence type="ECO:0000256" key="4">
    <source>
        <dbReference type="ARBA" id="ARBA00012085"/>
    </source>
</evidence>
<dbReference type="InterPro" id="IPR015421">
    <property type="entry name" value="PyrdxlP-dep_Trfase_major"/>
</dbReference>
<gene>
    <name evidence="10" type="ORF">PVAND_014414</name>
</gene>
<comment type="caution">
    <text evidence="10">The sequence shown here is derived from an EMBL/GenBank/DDBJ whole genome shotgun (WGS) entry which is preliminary data.</text>
</comment>
<reference evidence="10" key="1">
    <citation type="submission" date="2021-03" db="EMBL/GenBank/DDBJ databases">
        <title>Chromosome level genome of the anhydrobiotic midge Polypedilum vanderplanki.</title>
        <authorList>
            <person name="Yoshida Y."/>
            <person name="Kikawada T."/>
            <person name="Gusev O."/>
        </authorList>
    </citation>
    <scope>NUCLEOTIDE SEQUENCE</scope>
    <source>
        <strain evidence="10">NIAS01</strain>
        <tissue evidence="10">Whole body or cell culture</tissue>
    </source>
</reference>
<evidence type="ECO:0000256" key="7">
    <source>
        <dbReference type="ARBA" id="ARBA00029853"/>
    </source>
</evidence>
<evidence type="ECO:0000256" key="3">
    <source>
        <dbReference type="ARBA" id="ARBA00009077"/>
    </source>
</evidence>
<evidence type="ECO:0000256" key="6">
    <source>
        <dbReference type="ARBA" id="ARBA00023192"/>
    </source>
</evidence>
<sequence>MDQLNEKFSGLTFGERLGFKKTDDGFATKAIHAGQEPEQWKCRAVVPLISLSTTFKQFAPAQHAGYEYSRSGNPTRNVLETCLAALDNAKFALTFASGLGAQTAIISTLKTGDAIITGDDVYGGTNRLFRNLAVNMGMEVIFVDMTDLKNLERAMKENVKLVWLETPTNPSMKVIDIENVCKFVHENSKAIVLVDNTFLSPYFQRPIDLGADAVTYSLTKYMNGHADVVMGSIATSNSKLYESLKFYQNATGIVPSPFDCYLVNRSLKTLALRMEHHFKTSVAIAKYLETHDRVERVMHPALPSHPQYDITLKQTYGHSGIFSFYLRNGNLESSTKFLQALKIFMIAESLGGFESLVELPSVMTHASVPEEQRAELGINDGLIRVSVGLENAKDLIEDFENAFKVI</sequence>
<dbReference type="CDD" id="cd00614">
    <property type="entry name" value="CGS_like"/>
    <property type="match status" value="1"/>
</dbReference>
<dbReference type="Pfam" id="PF01053">
    <property type="entry name" value="Cys_Met_Meta_PP"/>
    <property type="match status" value="1"/>
</dbReference>
<keyword evidence="6" id="KW-0198">Cysteine biosynthesis</keyword>
<dbReference type="FunFam" id="3.40.640.10:FF:000009">
    <property type="entry name" value="Cystathionine gamma-synthase homolog"/>
    <property type="match status" value="1"/>
</dbReference>
<dbReference type="PANTHER" id="PTHR11808">
    <property type="entry name" value="TRANS-SULFURATION ENZYME FAMILY MEMBER"/>
    <property type="match status" value="1"/>
</dbReference>
<evidence type="ECO:0000256" key="1">
    <source>
        <dbReference type="ARBA" id="ARBA00001933"/>
    </source>
</evidence>
<accession>A0A9J6B947</accession>
<name>A0A9J6B947_POLVA</name>
<dbReference type="GO" id="GO:0030170">
    <property type="term" value="F:pyridoxal phosphate binding"/>
    <property type="evidence" value="ECO:0007669"/>
    <property type="project" value="InterPro"/>
</dbReference>
<keyword evidence="6" id="KW-0028">Amino-acid biosynthesis</keyword>
<dbReference type="GO" id="GO:0019343">
    <property type="term" value="P:cysteine biosynthetic process via cystathionine"/>
    <property type="evidence" value="ECO:0007669"/>
    <property type="project" value="TreeGrafter"/>
</dbReference>
<evidence type="ECO:0000256" key="5">
    <source>
        <dbReference type="ARBA" id="ARBA00022898"/>
    </source>
</evidence>
<comment type="cofactor">
    <cofactor evidence="1 9">
        <name>pyridoxal 5'-phosphate</name>
        <dbReference type="ChEBI" id="CHEBI:597326"/>
    </cofactor>
</comment>
<organism evidence="10 11">
    <name type="scientific">Polypedilum vanderplanki</name>
    <name type="common">Sleeping chironomid midge</name>
    <dbReference type="NCBI Taxonomy" id="319348"/>
    <lineage>
        <taxon>Eukaryota</taxon>
        <taxon>Metazoa</taxon>
        <taxon>Ecdysozoa</taxon>
        <taxon>Arthropoda</taxon>
        <taxon>Hexapoda</taxon>
        <taxon>Insecta</taxon>
        <taxon>Pterygota</taxon>
        <taxon>Neoptera</taxon>
        <taxon>Endopterygota</taxon>
        <taxon>Diptera</taxon>
        <taxon>Nematocera</taxon>
        <taxon>Chironomoidea</taxon>
        <taxon>Chironomidae</taxon>
        <taxon>Chironominae</taxon>
        <taxon>Polypedilum</taxon>
        <taxon>Polypedilum</taxon>
    </lineage>
</organism>
<dbReference type="InterPro" id="IPR015422">
    <property type="entry name" value="PyrdxlP-dep_Trfase_small"/>
</dbReference>
<proteinExistence type="inferred from homology"/>
<dbReference type="GO" id="GO:0019346">
    <property type="term" value="P:transsulfuration"/>
    <property type="evidence" value="ECO:0007669"/>
    <property type="project" value="InterPro"/>
</dbReference>